<evidence type="ECO:0000313" key="1">
    <source>
        <dbReference type="EMBL" id="EPX84998.1"/>
    </source>
</evidence>
<reference evidence="2" key="1">
    <citation type="journal article" date="2014" name="Stand. Genomic Sci.">
        <title>Genome sequence of the exopolysaccharide-producing Salipiger mucosus type strain (DSM 16094(T)), a moderately halophilic member of the Roseobacter clade.</title>
        <authorList>
            <person name="Riedel T."/>
            <person name="Spring S."/>
            <person name="Fiebig A."/>
            <person name="Petersen J."/>
            <person name="Kyrpides N.C."/>
            <person name="Goker M."/>
            <person name="Klenk H.P."/>
        </authorList>
    </citation>
    <scope>NUCLEOTIDE SEQUENCE [LARGE SCALE GENOMIC DNA]</scope>
    <source>
        <strain evidence="2">DSM 16094</strain>
    </source>
</reference>
<name>S9QZA2_9RHOB</name>
<keyword evidence="2" id="KW-1185">Reference proteome</keyword>
<dbReference type="Proteomes" id="UP000015347">
    <property type="component" value="Unassembled WGS sequence"/>
</dbReference>
<organism evidence="1 2">
    <name type="scientific">Salipiger mucosus DSM 16094</name>
    <dbReference type="NCBI Taxonomy" id="1123237"/>
    <lineage>
        <taxon>Bacteria</taxon>
        <taxon>Pseudomonadati</taxon>
        <taxon>Pseudomonadota</taxon>
        <taxon>Alphaproteobacteria</taxon>
        <taxon>Rhodobacterales</taxon>
        <taxon>Roseobacteraceae</taxon>
        <taxon>Salipiger</taxon>
    </lineage>
</organism>
<comment type="caution">
    <text evidence="1">The sequence shown here is derived from an EMBL/GenBank/DDBJ whole genome shotgun (WGS) entry which is preliminary data.</text>
</comment>
<sequence length="37" mass="4093">MSLRKELQIPGREFGGGRSRLCAACRSAPGLRVFSER</sequence>
<proteinExistence type="predicted"/>
<dbReference type="EMBL" id="APVH01000011">
    <property type="protein sequence ID" value="EPX84998.1"/>
    <property type="molecule type" value="Genomic_DNA"/>
</dbReference>
<gene>
    <name evidence="1" type="ORF">Salmuc_00595</name>
</gene>
<dbReference type="AlphaFoldDB" id="S9QZA2"/>
<evidence type="ECO:0000313" key="2">
    <source>
        <dbReference type="Proteomes" id="UP000015347"/>
    </source>
</evidence>
<protein>
    <submittedName>
        <fullName evidence="1">Uncharacterized protein</fullName>
    </submittedName>
</protein>
<accession>S9QZA2</accession>
<dbReference type="HOGENOM" id="CLU_3348440_0_0_5"/>